<dbReference type="InterPro" id="IPR011075">
    <property type="entry name" value="TetR_C"/>
</dbReference>
<dbReference type="Gene3D" id="1.10.357.10">
    <property type="entry name" value="Tetracycline Repressor, domain 2"/>
    <property type="match status" value="1"/>
</dbReference>
<feature type="DNA-binding region" description="H-T-H motif" evidence="4">
    <location>
        <begin position="42"/>
        <end position="61"/>
    </location>
</feature>
<feature type="domain" description="HTH tetR-type" evidence="5">
    <location>
        <begin position="19"/>
        <end position="79"/>
    </location>
</feature>
<dbReference type="PANTHER" id="PTHR30055:SF148">
    <property type="entry name" value="TETR-FAMILY TRANSCRIPTIONAL REGULATOR"/>
    <property type="match status" value="1"/>
</dbReference>
<name>A0A7W6JYE9_9HYPH</name>
<protein>
    <submittedName>
        <fullName evidence="6">AcrR family transcriptional regulator</fullName>
    </submittedName>
</protein>
<proteinExistence type="predicted"/>
<dbReference type="AlphaFoldDB" id="A0A7W6JYE9"/>
<evidence type="ECO:0000313" key="7">
    <source>
        <dbReference type="Proteomes" id="UP000584824"/>
    </source>
</evidence>
<keyword evidence="2 4" id="KW-0238">DNA-binding</keyword>
<dbReference type="SUPFAM" id="SSF48498">
    <property type="entry name" value="Tetracyclin repressor-like, C-terminal domain"/>
    <property type="match status" value="1"/>
</dbReference>
<evidence type="ECO:0000259" key="5">
    <source>
        <dbReference type="PROSITE" id="PS50977"/>
    </source>
</evidence>
<dbReference type="GO" id="GO:0000976">
    <property type="term" value="F:transcription cis-regulatory region binding"/>
    <property type="evidence" value="ECO:0007669"/>
    <property type="project" value="TreeGrafter"/>
</dbReference>
<sequence>MAEIAERPARRSIGAQRNPASEEAILAAAQAVLMENGLAGFSIEAVARRARAGKPTIYRWWPSKAALLLDVYHNHKRTHFSHAPKGNLRDDLIVYLNNLFSAWRNPTTGALFRSVVAEAQADADTAAALTAYMADRRCQSSAIVIEAKARGEVRDDIDPELVTELLSSFAWSRLLTDRLGDDDADIIKTVDMLLSGIAKS</sequence>
<dbReference type="Pfam" id="PF16859">
    <property type="entry name" value="TetR_C_11"/>
    <property type="match status" value="1"/>
</dbReference>
<dbReference type="GO" id="GO:0003700">
    <property type="term" value="F:DNA-binding transcription factor activity"/>
    <property type="evidence" value="ECO:0007669"/>
    <property type="project" value="TreeGrafter"/>
</dbReference>
<evidence type="ECO:0000256" key="1">
    <source>
        <dbReference type="ARBA" id="ARBA00023015"/>
    </source>
</evidence>
<gene>
    <name evidence="6" type="ORF">GGQ66_000317</name>
</gene>
<evidence type="ECO:0000313" key="6">
    <source>
        <dbReference type="EMBL" id="MBB4101801.1"/>
    </source>
</evidence>
<dbReference type="PROSITE" id="PS50977">
    <property type="entry name" value="HTH_TETR_2"/>
    <property type="match status" value="1"/>
</dbReference>
<dbReference type="InterPro" id="IPR009057">
    <property type="entry name" value="Homeodomain-like_sf"/>
</dbReference>
<dbReference type="InterPro" id="IPR001647">
    <property type="entry name" value="HTH_TetR"/>
</dbReference>
<dbReference type="Gene3D" id="1.10.10.60">
    <property type="entry name" value="Homeodomain-like"/>
    <property type="match status" value="1"/>
</dbReference>
<dbReference type="Proteomes" id="UP000584824">
    <property type="component" value="Unassembled WGS sequence"/>
</dbReference>
<dbReference type="InterPro" id="IPR050109">
    <property type="entry name" value="HTH-type_TetR-like_transc_reg"/>
</dbReference>
<dbReference type="SUPFAM" id="SSF46689">
    <property type="entry name" value="Homeodomain-like"/>
    <property type="match status" value="1"/>
</dbReference>
<evidence type="ECO:0000256" key="3">
    <source>
        <dbReference type="ARBA" id="ARBA00023163"/>
    </source>
</evidence>
<evidence type="ECO:0000256" key="4">
    <source>
        <dbReference type="PROSITE-ProRule" id="PRU00335"/>
    </source>
</evidence>
<dbReference type="Pfam" id="PF00440">
    <property type="entry name" value="TetR_N"/>
    <property type="match status" value="1"/>
</dbReference>
<keyword evidence="1" id="KW-0805">Transcription regulation</keyword>
<organism evidence="6 7">
    <name type="scientific">Allorhizobium borbori</name>
    <dbReference type="NCBI Taxonomy" id="485907"/>
    <lineage>
        <taxon>Bacteria</taxon>
        <taxon>Pseudomonadati</taxon>
        <taxon>Pseudomonadota</taxon>
        <taxon>Alphaproteobacteria</taxon>
        <taxon>Hyphomicrobiales</taxon>
        <taxon>Rhizobiaceae</taxon>
        <taxon>Rhizobium/Agrobacterium group</taxon>
        <taxon>Allorhizobium</taxon>
    </lineage>
</organism>
<dbReference type="PANTHER" id="PTHR30055">
    <property type="entry name" value="HTH-TYPE TRANSCRIPTIONAL REGULATOR RUTR"/>
    <property type="match status" value="1"/>
</dbReference>
<dbReference type="InterPro" id="IPR036271">
    <property type="entry name" value="Tet_transcr_reg_TetR-rel_C_sf"/>
</dbReference>
<keyword evidence="3" id="KW-0804">Transcription</keyword>
<evidence type="ECO:0000256" key="2">
    <source>
        <dbReference type="ARBA" id="ARBA00023125"/>
    </source>
</evidence>
<dbReference type="RefSeq" id="WP_183788700.1">
    <property type="nucleotide sequence ID" value="NZ_JACIDU010000001.1"/>
</dbReference>
<keyword evidence="7" id="KW-1185">Reference proteome</keyword>
<reference evidence="6 7" key="1">
    <citation type="submission" date="2020-08" db="EMBL/GenBank/DDBJ databases">
        <title>Genomic Encyclopedia of Type Strains, Phase IV (KMG-IV): sequencing the most valuable type-strain genomes for metagenomic binning, comparative biology and taxonomic classification.</title>
        <authorList>
            <person name="Goeker M."/>
        </authorList>
    </citation>
    <scope>NUCLEOTIDE SEQUENCE [LARGE SCALE GENOMIC DNA]</scope>
    <source>
        <strain evidence="6 7">DSM 26385</strain>
    </source>
</reference>
<dbReference type="EMBL" id="JACIDU010000001">
    <property type="protein sequence ID" value="MBB4101801.1"/>
    <property type="molecule type" value="Genomic_DNA"/>
</dbReference>
<dbReference type="PRINTS" id="PR00455">
    <property type="entry name" value="HTHTETR"/>
</dbReference>
<comment type="caution">
    <text evidence="6">The sequence shown here is derived from an EMBL/GenBank/DDBJ whole genome shotgun (WGS) entry which is preliminary data.</text>
</comment>
<accession>A0A7W6JYE9</accession>